<reference evidence="1 2" key="1">
    <citation type="submission" date="2015-04" db="EMBL/GenBank/DDBJ databases">
        <title>Microcin producing Clostridium sp. JC272T.</title>
        <authorList>
            <person name="Jyothsna T."/>
            <person name="Sasikala C."/>
            <person name="Ramana C."/>
        </authorList>
    </citation>
    <scope>NUCLEOTIDE SEQUENCE [LARGE SCALE GENOMIC DNA]</scope>
    <source>
        <strain evidence="1 2">JC272</strain>
    </source>
</reference>
<protein>
    <submittedName>
        <fullName evidence="1">Uncharacterized protein</fullName>
    </submittedName>
</protein>
<accession>A0A0M3DKX1</accession>
<dbReference type="AlphaFoldDB" id="A0A0M3DKX1"/>
<dbReference type="PATRIC" id="fig|1629550.3.peg.571"/>
<evidence type="ECO:0000313" key="1">
    <source>
        <dbReference type="EMBL" id="KKY02022.1"/>
    </source>
</evidence>
<dbReference type="OrthoDB" id="1752417at2"/>
<sequence length="110" mass="12250">MFEIIKFPYNSQPVARLDANNIVHNHLYHNCPIGKVDNNIVYDNSNNIIGSIDDDGFVYSNNSNLAPIGNVDNNGLVYKENKLVGKINFKNSMCPKLAGASYLLLIHGNR</sequence>
<name>A0A0M3DKX1_9FIRM</name>
<organism evidence="1 2">
    <name type="scientific">Paraclostridium benzoelyticum</name>
    <dbReference type="NCBI Taxonomy" id="1629550"/>
    <lineage>
        <taxon>Bacteria</taxon>
        <taxon>Bacillati</taxon>
        <taxon>Bacillota</taxon>
        <taxon>Clostridia</taxon>
        <taxon>Peptostreptococcales</taxon>
        <taxon>Peptostreptococcaceae</taxon>
        <taxon>Paraclostridium</taxon>
    </lineage>
</organism>
<dbReference type="RefSeq" id="WP_046822411.1">
    <property type="nucleotide sequence ID" value="NZ_JBCLWQ010000002.1"/>
</dbReference>
<comment type="caution">
    <text evidence="1">The sequence shown here is derived from an EMBL/GenBank/DDBJ whole genome shotgun (WGS) entry which is preliminary data.</text>
</comment>
<dbReference type="EMBL" id="LBBT01000127">
    <property type="protein sequence ID" value="KKY02022.1"/>
    <property type="molecule type" value="Genomic_DNA"/>
</dbReference>
<gene>
    <name evidence="1" type="ORF">VN21_05450</name>
</gene>
<evidence type="ECO:0000313" key="2">
    <source>
        <dbReference type="Proteomes" id="UP000034407"/>
    </source>
</evidence>
<keyword evidence="2" id="KW-1185">Reference proteome</keyword>
<dbReference type="Proteomes" id="UP000034407">
    <property type="component" value="Unassembled WGS sequence"/>
</dbReference>
<proteinExistence type="predicted"/>